<accession>A0ACB6V791</accession>
<keyword evidence="2" id="KW-1185">Reference proteome</keyword>
<name>A0ACB6V791_9ASCO</name>
<evidence type="ECO:0000313" key="2">
    <source>
        <dbReference type="Proteomes" id="UP000744676"/>
    </source>
</evidence>
<dbReference type="EMBL" id="QVQA01000025">
    <property type="protein sequence ID" value="KAF5100182.1"/>
    <property type="molecule type" value="Genomic_DNA"/>
</dbReference>
<sequence>MLASPYTYDRSSNHKISSSGPLVGNNKPIVRLYPYSQPLPTYRPRAHLVSPRKPIEPHTLVPMTVSSTDSDSELDYPCDGVLVTPNSSCSSSDSVDTMNTNDSTASSSTSSSINNNNNSRTASALVNANHARESEEDAKFFNLLGVHPDEFQDIADLLLARRRLGGTDNRFYVERRLALFLCVAVQGLTGQAACVACRAYGLDPAALEATVHAVAEALASLDLAPLGPSDLHPRCRSSSSTGPLGGIIRDAAGALTGFHTMLDPDTDDTSEVHKRRQRHQQQQQQQQLLRQSRKSYVLIAQDLDTGLITGVSAGHLYVDTAHDVAAVFLRQPALQPPPGRFHLGTNALPMLEMKIMTPYHPSGVDGDSDLHGSNVHKDDNNKETEKFGTPEKLFNQRLAAARWPADCAREEFLERFPVLLSNQFPLETQMPLVRALAVVNNTLMFKRRYRRDGNTNR</sequence>
<dbReference type="Proteomes" id="UP000744676">
    <property type="component" value="Unassembled WGS sequence"/>
</dbReference>
<evidence type="ECO:0000313" key="1">
    <source>
        <dbReference type="EMBL" id="KAF5100182.1"/>
    </source>
</evidence>
<organism evidence="1 2">
    <name type="scientific">Geotrichum galactomycetum</name>
    <dbReference type="NCBI Taxonomy" id="27317"/>
    <lineage>
        <taxon>Eukaryota</taxon>
        <taxon>Fungi</taxon>
        <taxon>Dikarya</taxon>
        <taxon>Ascomycota</taxon>
        <taxon>Saccharomycotina</taxon>
        <taxon>Dipodascomycetes</taxon>
        <taxon>Dipodascales</taxon>
        <taxon>Dipodascaceae</taxon>
        <taxon>Geotrichum</taxon>
    </lineage>
</organism>
<protein>
    <submittedName>
        <fullName evidence="1">Uncharacterized protein</fullName>
    </submittedName>
</protein>
<gene>
    <name evidence="1" type="ORF">D0Z00_001389</name>
</gene>
<reference evidence="1 2" key="1">
    <citation type="journal article" date="2020" name="Front. Microbiol.">
        <title>Phenotypic and Genetic Characterization of the Cheese Ripening Yeast Geotrichum candidum.</title>
        <authorList>
            <person name="Perkins V."/>
            <person name="Vignola S."/>
            <person name="Lessard M.H."/>
            <person name="Plante P.L."/>
            <person name="Corbeil J."/>
            <person name="Dugat-Bony E."/>
            <person name="Frenette M."/>
            <person name="Labrie S."/>
        </authorList>
    </citation>
    <scope>NUCLEOTIDE SEQUENCE [LARGE SCALE GENOMIC DNA]</scope>
    <source>
        <strain evidence="1 2">LMA-1147</strain>
    </source>
</reference>
<comment type="caution">
    <text evidence="1">The sequence shown here is derived from an EMBL/GenBank/DDBJ whole genome shotgun (WGS) entry which is preliminary data.</text>
</comment>
<proteinExistence type="predicted"/>